<evidence type="ECO:0000259" key="5">
    <source>
        <dbReference type="PROSITE" id="PS50222"/>
    </source>
</evidence>
<feature type="coiled-coil region" evidence="2">
    <location>
        <begin position="45"/>
        <end position="72"/>
    </location>
</feature>
<dbReference type="GO" id="GO:0005509">
    <property type="term" value="F:calcium ion binding"/>
    <property type="evidence" value="ECO:0007669"/>
    <property type="project" value="InterPro"/>
</dbReference>
<protein>
    <recommendedName>
        <fullName evidence="5">EF-hand domain-containing protein</fullName>
    </recommendedName>
</protein>
<feature type="compositionally biased region" description="Polar residues" evidence="3">
    <location>
        <begin position="576"/>
        <end position="585"/>
    </location>
</feature>
<proteinExistence type="predicted"/>
<feature type="domain" description="EF-hand" evidence="5">
    <location>
        <begin position="442"/>
        <end position="477"/>
    </location>
</feature>
<dbReference type="PROSITE" id="PS00018">
    <property type="entry name" value="EF_HAND_1"/>
    <property type="match status" value="1"/>
</dbReference>
<keyword evidence="2" id="KW-0175">Coiled coil</keyword>
<dbReference type="InterPro" id="IPR002048">
    <property type="entry name" value="EF_hand_dom"/>
</dbReference>
<dbReference type="EMBL" id="LSRX01000078">
    <property type="protein sequence ID" value="OLQ10432.1"/>
    <property type="molecule type" value="Genomic_DNA"/>
</dbReference>
<evidence type="ECO:0000256" key="1">
    <source>
        <dbReference type="ARBA" id="ARBA00022837"/>
    </source>
</evidence>
<comment type="caution">
    <text evidence="6">The sequence shown here is derived from an EMBL/GenBank/DDBJ whole genome shotgun (WGS) entry which is preliminary data.</text>
</comment>
<dbReference type="AlphaFoldDB" id="A0A1Q9ESM8"/>
<feature type="chain" id="PRO_5012728817" description="EF-hand domain-containing protein" evidence="4">
    <location>
        <begin position="18"/>
        <end position="936"/>
    </location>
</feature>
<evidence type="ECO:0000256" key="4">
    <source>
        <dbReference type="SAM" id="SignalP"/>
    </source>
</evidence>
<name>A0A1Q9ESM8_SYMMI</name>
<dbReference type="Proteomes" id="UP000186817">
    <property type="component" value="Unassembled WGS sequence"/>
</dbReference>
<evidence type="ECO:0000256" key="3">
    <source>
        <dbReference type="SAM" id="MobiDB-lite"/>
    </source>
</evidence>
<accession>A0A1Q9ESM8</accession>
<sequence>MTVLLFRVLRYTTSAAATMIQWTTWQKGGLGQSVIAMLDTIMWDFQKEQQDAEKAEKKADDSLEKIREDTTKLFDKKLAHVSRLLQEKARNAEELTQVKADSSLKTTALTATSGTLSKLEKDVADILSGATVGARTGVTAGLLALENLVVVFHQCALLTAELPGCSECLLEPWVLNTLPVSLADGTLFAAPHNPTMKALLERYTQSHTLTEVDEDGEHPLFPQSRSRGRGEQRLGHAAGGGDLHTVLAREPQSSLKDLGPIARVLHKIDTEQLTHIKDVFMRLGDALNLKDFLDTLLPHVRNMEGGEEQAIVALELLHQRMTEGDEEEEAEVKPEVKTEVEEGNQAFLTETQMGEEETEKLVSWDMLANVLLEEGVVANVVSGFNVTQVLSVLDLDKITPLQAIFEKQGTVDLESFVVILQGQFQHVFELIHLFQLYDDERRIITQLVNLFDTIDVDCTGNLTWEEFTAFLVDQGMAEDVPQQYNIIRFHQSPLKDGNGHQSHCEKVSYLKGYDKIAFVEQGSKVLKMCTPDMQPYTEIKAILDSDVVPRAICDEDDNNNDIAEPKDGTTKKNDIAGSSNDNINENDLPEPAASKMDNKDVLEPMDDNSKTNDITEPNHIAQDIPSAIIEDCDKNRKDGDAMDIDRMDIDEAVNNTNTESDGVDMADLLEVTNDLYIVNDTLGLNRWAGKTPLLIVLCLALGRYHIRRLELEAIQPAWRRAKGIDNFTHKTGQIQEGLILDDPSMDRYTDAKLVRNGMRSVATSEIAEDFTQSPLCAEYIDKCGARSFLASPAELRARRRDSLSAILVATFGFSDMAMWASLESSSMVDSICLAKQADLEAVAFSGQRSLAEEPFNPLKLKGYVWETGKLSDTGTLDGRGWGQAESSDLVVLLGQLNDTVKVFESLEDNLPQQSFEQLKTQLRGGDAGTVKIVLIP</sequence>
<feature type="signal peptide" evidence="4">
    <location>
        <begin position="1"/>
        <end position="17"/>
    </location>
</feature>
<dbReference type="InterPro" id="IPR018247">
    <property type="entry name" value="EF_Hand_1_Ca_BS"/>
</dbReference>
<keyword evidence="4" id="KW-0732">Signal</keyword>
<reference evidence="6 7" key="1">
    <citation type="submission" date="2016-02" db="EMBL/GenBank/DDBJ databases">
        <title>Genome analysis of coral dinoflagellate symbionts highlights evolutionary adaptations to a symbiotic lifestyle.</title>
        <authorList>
            <person name="Aranda M."/>
            <person name="Li Y."/>
            <person name="Liew Y.J."/>
            <person name="Baumgarten S."/>
            <person name="Simakov O."/>
            <person name="Wilson M."/>
            <person name="Piel J."/>
            <person name="Ashoor H."/>
            <person name="Bougouffa S."/>
            <person name="Bajic V.B."/>
            <person name="Ryu T."/>
            <person name="Ravasi T."/>
            <person name="Bayer T."/>
            <person name="Micklem G."/>
            <person name="Kim H."/>
            <person name="Bhak J."/>
            <person name="Lajeunesse T.C."/>
            <person name="Voolstra C.R."/>
        </authorList>
    </citation>
    <scope>NUCLEOTIDE SEQUENCE [LARGE SCALE GENOMIC DNA]</scope>
    <source>
        <strain evidence="6 7">CCMP2467</strain>
    </source>
</reference>
<organism evidence="6 7">
    <name type="scientific">Symbiodinium microadriaticum</name>
    <name type="common">Dinoflagellate</name>
    <name type="synonym">Zooxanthella microadriatica</name>
    <dbReference type="NCBI Taxonomy" id="2951"/>
    <lineage>
        <taxon>Eukaryota</taxon>
        <taxon>Sar</taxon>
        <taxon>Alveolata</taxon>
        <taxon>Dinophyceae</taxon>
        <taxon>Suessiales</taxon>
        <taxon>Symbiodiniaceae</taxon>
        <taxon>Symbiodinium</taxon>
    </lineage>
</organism>
<keyword evidence="7" id="KW-1185">Reference proteome</keyword>
<keyword evidence="1" id="KW-0106">Calcium</keyword>
<dbReference type="PROSITE" id="PS50222">
    <property type="entry name" value="EF_HAND_2"/>
    <property type="match status" value="1"/>
</dbReference>
<dbReference type="SUPFAM" id="SSF47473">
    <property type="entry name" value="EF-hand"/>
    <property type="match status" value="1"/>
</dbReference>
<evidence type="ECO:0000313" key="6">
    <source>
        <dbReference type="EMBL" id="OLQ10432.1"/>
    </source>
</evidence>
<gene>
    <name evidence="6" type="ORF">AK812_SmicGene5854</name>
</gene>
<evidence type="ECO:0000313" key="7">
    <source>
        <dbReference type="Proteomes" id="UP000186817"/>
    </source>
</evidence>
<feature type="compositionally biased region" description="Basic and acidic residues" evidence="3">
    <location>
        <begin position="563"/>
        <end position="574"/>
    </location>
</feature>
<dbReference type="InterPro" id="IPR011992">
    <property type="entry name" value="EF-hand-dom_pair"/>
</dbReference>
<feature type="region of interest" description="Disordered" evidence="3">
    <location>
        <begin position="214"/>
        <end position="239"/>
    </location>
</feature>
<feature type="region of interest" description="Disordered" evidence="3">
    <location>
        <begin position="556"/>
        <end position="599"/>
    </location>
</feature>
<dbReference type="OrthoDB" id="445034at2759"/>
<evidence type="ECO:0000256" key="2">
    <source>
        <dbReference type="SAM" id="Coils"/>
    </source>
</evidence>